<organism evidence="3 4">
    <name type="scientific">Huso huso</name>
    <name type="common">Beluga</name>
    <name type="synonym">Acipenser huso</name>
    <dbReference type="NCBI Taxonomy" id="61971"/>
    <lineage>
        <taxon>Eukaryota</taxon>
        <taxon>Metazoa</taxon>
        <taxon>Chordata</taxon>
        <taxon>Craniata</taxon>
        <taxon>Vertebrata</taxon>
        <taxon>Euteleostomi</taxon>
        <taxon>Actinopterygii</taxon>
        <taxon>Chondrostei</taxon>
        <taxon>Acipenseriformes</taxon>
        <taxon>Acipenseridae</taxon>
        <taxon>Huso</taxon>
    </lineage>
</organism>
<accession>A0ABR0YBQ3</accession>
<feature type="region of interest" description="Disordered" evidence="1">
    <location>
        <begin position="227"/>
        <end position="312"/>
    </location>
</feature>
<feature type="region of interest" description="Disordered" evidence="1">
    <location>
        <begin position="15"/>
        <end position="54"/>
    </location>
</feature>
<sequence length="431" mass="46218">MSGYFEEGSLYQLSPVRVKLESPETDRGESEDEMRVKDEEGEAVETASGRAGGGSGGLPFNVVVVHPSVVETGYSHHDNSSSAQPCPAEQAPKKRRMRFSEVEGHVVLTQVAERWDELHGQKSKFLYRGGKKQIWNDIARLVTAKSRRVRSGEDVRKKWTSEKKLLKEKGAGLLRARACGAGGPGGQFTALEQRLWSLMCSTFGGGADRAEACMVGGLDVPEIGFEETSPMQTLPDPPQREVEEGGGEEVSSLTDSDDLPLRTPLPGAGTGTSRAPWRPAPPPPAPHPPPAPSSIAQAAAGTPRRLGRPPLPTLEPLVRKVLERQEEILGANRTHTQLLGRVDRSLQAIAHSLASLAATHSSYVNFMMARSHGQNQNHSQQQGQSSQHGFPGVSVNVNVSGGAGRGPPQTQGAVLHRGGLFSSKDSELPDL</sequence>
<dbReference type="PANTHER" id="PTHR23098:SF16">
    <property type="entry name" value="REGULATORY PROTEIN ZESTE"/>
    <property type="match status" value="1"/>
</dbReference>
<feature type="region of interest" description="Disordered" evidence="1">
    <location>
        <begin position="372"/>
        <end position="431"/>
    </location>
</feature>
<feature type="compositionally biased region" description="Low complexity" evidence="1">
    <location>
        <begin position="293"/>
        <end position="304"/>
    </location>
</feature>
<dbReference type="Pfam" id="PF13873">
    <property type="entry name" value="Myb_DNA-bind_5"/>
    <property type="match status" value="1"/>
</dbReference>
<comment type="caution">
    <text evidence="3">The sequence shown here is derived from an EMBL/GenBank/DDBJ whole genome shotgun (WGS) entry which is preliminary data.</text>
</comment>
<proteinExistence type="predicted"/>
<evidence type="ECO:0000256" key="1">
    <source>
        <dbReference type="SAM" id="MobiDB-lite"/>
    </source>
</evidence>
<evidence type="ECO:0000313" key="3">
    <source>
        <dbReference type="EMBL" id="KAK6469844.1"/>
    </source>
</evidence>
<dbReference type="InterPro" id="IPR028002">
    <property type="entry name" value="Myb_DNA-bind_5"/>
</dbReference>
<feature type="compositionally biased region" description="Pro residues" evidence="1">
    <location>
        <begin position="278"/>
        <end position="292"/>
    </location>
</feature>
<keyword evidence="4" id="KW-1185">Reference proteome</keyword>
<name>A0ABR0YBQ3_HUSHU</name>
<evidence type="ECO:0000313" key="4">
    <source>
        <dbReference type="Proteomes" id="UP001369086"/>
    </source>
</evidence>
<gene>
    <name evidence="3" type="ORF">HHUSO_G31383</name>
</gene>
<feature type="region of interest" description="Disordered" evidence="1">
    <location>
        <begin position="73"/>
        <end position="92"/>
    </location>
</feature>
<evidence type="ECO:0000259" key="2">
    <source>
        <dbReference type="Pfam" id="PF13873"/>
    </source>
</evidence>
<feature type="compositionally biased region" description="Basic and acidic residues" evidence="1">
    <location>
        <begin position="18"/>
        <end position="38"/>
    </location>
</feature>
<dbReference type="EMBL" id="JAHFZB010000037">
    <property type="protein sequence ID" value="KAK6469844.1"/>
    <property type="molecule type" value="Genomic_DNA"/>
</dbReference>
<dbReference type="PANTHER" id="PTHR23098">
    <property type="entry name" value="AGAP001331-PA-RELATED"/>
    <property type="match status" value="1"/>
</dbReference>
<dbReference type="Proteomes" id="UP001369086">
    <property type="component" value="Unassembled WGS sequence"/>
</dbReference>
<feature type="compositionally biased region" description="Low complexity" evidence="1">
    <location>
        <begin position="372"/>
        <end position="400"/>
    </location>
</feature>
<reference evidence="3 4" key="1">
    <citation type="submission" date="2021-05" db="EMBL/GenBank/DDBJ databases">
        <authorList>
            <person name="Zahm M."/>
            <person name="Klopp C."/>
            <person name="Cabau C."/>
            <person name="Kuhl H."/>
            <person name="Suciu R."/>
            <person name="Ciorpac M."/>
            <person name="Holostenco D."/>
            <person name="Gessner J."/>
            <person name="Wuertz S."/>
            <person name="Hohne C."/>
            <person name="Stock M."/>
            <person name="Gislard M."/>
            <person name="Lluch J."/>
            <person name="Milhes M."/>
            <person name="Lampietro C."/>
            <person name="Lopez Roques C."/>
            <person name="Donnadieu C."/>
            <person name="Du K."/>
            <person name="Schartl M."/>
            <person name="Guiguen Y."/>
        </authorList>
    </citation>
    <scope>NUCLEOTIDE SEQUENCE [LARGE SCALE GENOMIC DNA]</scope>
    <source>
        <strain evidence="3">Hh-F2</strain>
        <tissue evidence="3">Blood</tissue>
    </source>
</reference>
<feature type="domain" description="Myb/SANT-like DNA-binding" evidence="2">
    <location>
        <begin position="95"/>
        <end position="170"/>
    </location>
</feature>
<protein>
    <submittedName>
        <fullName evidence="3">Myb-related mRNAion factor</fullName>
    </submittedName>
</protein>